<keyword evidence="6 11" id="KW-0418">Kinase</keyword>
<dbReference type="InterPro" id="IPR036097">
    <property type="entry name" value="HisK_dim/P_sf"/>
</dbReference>
<dbReference type="Proteomes" id="UP000446348">
    <property type="component" value="Unassembled WGS sequence"/>
</dbReference>
<dbReference type="PANTHER" id="PTHR45453:SF3">
    <property type="entry name" value="HISTIDINE KINASE"/>
    <property type="match status" value="1"/>
</dbReference>
<evidence type="ECO:0000256" key="4">
    <source>
        <dbReference type="ARBA" id="ARBA00022553"/>
    </source>
</evidence>
<evidence type="ECO:0000259" key="10">
    <source>
        <dbReference type="PROSITE" id="PS50885"/>
    </source>
</evidence>
<name>A0A845RGN5_9FIRM</name>
<dbReference type="PROSITE" id="PS50109">
    <property type="entry name" value="HIS_KIN"/>
    <property type="match status" value="1"/>
</dbReference>
<keyword evidence="8" id="KW-0812">Transmembrane</keyword>
<dbReference type="PANTHER" id="PTHR45453">
    <property type="entry name" value="PHOSPHATE REGULON SENSOR PROTEIN PHOR"/>
    <property type="match status" value="1"/>
</dbReference>
<dbReference type="InterPro" id="IPR003660">
    <property type="entry name" value="HAMP_dom"/>
</dbReference>
<comment type="caution">
    <text evidence="11">The sequence shown here is derived from an EMBL/GenBank/DDBJ whole genome shotgun (WGS) entry which is preliminary data.</text>
</comment>
<evidence type="ECO:0000256" key="3">
    <source>
        <dbReference type="ARBA" id="ARBA00012438"/>
    </source>
</evidence>
<proteinExistence type="predicted"/>
<dbReference type="GO" id="GO:0000155">
    <property type="term" value="F:phosphorelay sensor kinase activity"/>
    <property type="evidence" value="ECO:0007669"/>
    <property type="project" value="InterPro"/>
</dbReference>
<keyword evidence="7" id="KW-0902">Two-component regulatory system</keyword>
<accession>A0A845RGN5</accession>
<comment type="subcellular location">
    <subcellularLocation>
        <location evidence="2">Membrane</location>
    </subcellularLocation>
</comment>
<dbReference type="CDD" id="cd00082">
    <property type="entry name" value="HisKA"/>
    <property type="match status" value="1"/>
</dbReference>
<dbReference type="GO" id="GO:0004721">
    <property type="term" value="F:phosphoprotein phosphatase activity"/>
    <property type="evidence" value="ECO:0007669"/>
    <property type="project" value="TreeGrafter"/>
</dbReference>
<dbReference type="Gene3D" id="3.30.565.10">
    <property type="entry name" value="Histidine kinase-like ATPase, C-terminal domain"/>
    <property type="match status" value="1"/>
</dbReference>
<dbReference type="GO" id="GO:0005886">
    <property type="term" value="C:plasma membrane"/>
    <property type="evidence" value="ECO:0007669"/>
    <property type="project" value="TreeGrafter"/>
</dbReference>
<dbReference type="Pfam" id="PF00672">
    <property type="entry name" value="HAMP"/>
    <property type="match status" value="1"/>
</dbReference>
<dbReference type="SMART" id="SM00387">
    <property type="entry name" value="HATPase_c"/>
    <property type="match status" value="1"/>
</dbReference>
<evidence type="ECO:0000256" key="2">
    <source>
        <dbReference type="ARBA" id="ARBA00004370"/>
    </source>
</evidence>
<feature type="transmembrane region" description="Helical" evidence="8">
    <location>
        <begin position="48"/>
        <end position="71"/>
    </location>
</feature>
<dbReference type="SUPFAM" id="SSF158472">
    <property type="entry name" value="HAMP domain-like"/>
    <property type="match status" value="1"/>
</dbReference>
<dbReference type="InterPro" id="IPR003661">
    <property type="entry name" value="HisK_dim/P_dom"/>
</dbReference>
<evidence type="ECO:0000256" key="7">
    <source>
        <dbReference type="ARBA" id="ARBA00023012"/>
    </source>
</evidence>
<dbReference type="Gene3D" id="1.10.287.130">
    <property type="match status" value="1"/>
</dbReference>
<evidence type="ECO:0000256" key="6">
    <source>
        <dbReference type="ARBA" id="ARBA00022777"/>
    </source>
</evidence>
<feature type="domain" description="Histidine kinase" evidence="9">
    <location>
        <begin position="324"/>
        <end position="539"/>
    </location>
</feature>
<dbReference type="Gene3D" id="6.10.340.10">
    <property type="match status" value="1"/>
</dbReference>
<sequence>MPATTARSIRILNACAPSSVRMPNASSPCERLDTSLSGWNDWSLKRKLFTIILFILIVNIVVLLFMGSTLFERFYLGNKETELQRSAEKIRETYEQNSADFYDEIDLIENENATVTLFEISSDGSLAVKYHSRAGKDNIHPWGDKPDMPVPRNDGIDRFKKDMLDRLLRTDDSYNIRVEMPFGRDDVDGSITLTTRLDDNLYLFMESPRGYIKSSADLAVKYTAFLSIIILLIGSWLIYLAVDRMTKPIRNIQEVADKISRLDFSQNCPARGSDEIARLATSINNMSDELQSNISRLVEANDILKSDLERQQQTELMRRQFIANVSHDFKTPLTLMISYAEALSEQAYSEQAQECCEIIIGEGNKLSAMVGRLLELSRLESGVARAEKSIFCLSEVLDESVRSLRILTERRAIQVRRCLDEEFIVCADYAKIDQVVTNLFENAAKYAPEGAVVTLRAQRAGGDACRIFVENTGSQIPQEDINGLFDSFYRGDKARSNDGQSYGLGLAIVRGIMEVHGRPYGVENIEGGVRFWFELELADIDDADDSGEDLAEREP</sequence>
<evidence type="ECO:0000259" key="9">
    <source>
        <dbReference type="PROSITE" id="PS50109"/>
    </source>
</evidence>
<keyword evidence="5" id="KW-0808">Transferase</keyword>
<feature type="domain" description="HAMP" evidence="10">
    <location>
        <begin position="243"/>
        <end position="295"/>
    </location>
</feature>
<dbReference type="Pfam" id="PF02518">
    <property type="entry name" value="HATPase_c"/>
    <property type="match status" value="1"/>
</dbReference>
<feature type="transmembrane region" description="Helical" evidence="8">
    <location>
        <begin position="222"/>
        <end position="242"/>
    </location>
</feature>
<dbReference type="SMART" id="SM00388">
    <property type="entry name" value="HisKA"/>
    <property type="match status" value="1"/>
</dbReference>
<dbReference type="SUPFAM" id="SSF47384">
    <property type="entry name" value="Homodimeric domain of signal transducing histidine kinase"/>
    <property type="match status" value="1"/>
</dbReference>
<dbReference type="InterPro" id="IPR036890">
    <property type="entry name" value="HATPase_C_sf"/>
</dbReference>
<dbReference type="SMART" id="SM00304">
    <property type="entry name" value="HAMP"/>
    <property type="match status" value="1"/>
</dbReference>
<evidence type="ECO:0000256" key="1">
    <source>
        <dbReference type="ARBA" id="ARBA00000085"/>
    </source>
</evidence>
<dbReference type="InterPro" id="IPR005467">
    <property type="entry name" value="His_kinase_dom"/>
</dbReference>
<comment type="catalytic activity">
    <reaction evidence="1">
        <text>ATP + protein L-histidine = ADP + protein N-phospho-L-histidine.</text>
        <dbReference type="EC" id="2.7.13.3"/>
    </reaction>
</comment>
<dbReference type="FunFam" id="1.10.287.130:FF:000001">
    <property type="entry name" value="Two-component sensor histidine kinase"/>
    <property type="match status" value="1"/>
</dbReference>
<dbReference type="EC" id="2.7.13.3" evidence="3"/>
<dbReference type="SUPFAM" id="SSF55874">
    <property type="entry name" value="ATPase domain of HSP90 chaperone/DNA topoisomerase II/histidine kinase"/>
    <property type="match status" value="1"/>
</dbReference>
<evidence type="ECO:0000313" key="11">
    <source>
        <dbReference type="EMBL" id="NBI77901.1"/>
    </source>
</evidence>
<reference evidence="11 12" key="1">
    <citation type="submission" date="2018-08" db="EMBL/GenBank/DDBJ databases">
        <title>Murine metabolic-syndrome-specific gut microbial biobank.</title>
        <authorList>
            <person name="Liu C."/>
        </authorList>
    </citation>
    <scope>NUCLEOTIDE SEQUENCE [LARGE SCALE GENOMIC DNA]</scope>
    <source>
        <strain evidence="11 12">X69</strain>
    </source>
</reference>
<dbReference type="GO" id="GO:0016036">
    <property type="term" value="P:cellular response to phosphate starvation"/>
    <property type="evidence" value="ECO:0007669"/>
    <property type="project" value="TreeGrafter"/>
</dbReference>
<dbReference type="PROSITE" id="PS50885">
    <property type="entry name" value="HAMP"/>
    <property type="match status" value="1"/>
</dbReference>
<keyword evidence="8" id="KW-1133">Transmembrane helix</keyword>
<dbReference type="InterPro" id="IPR003594">
    <property type="entry name" value="HATPase_dom"/>
</dbReference>
<evidence type="ECO:0000313" key="12">
    <source>
        <dbReference type="Proteomes" id="UP000446348"/>
    </source>
</evidence>
<dbReference type="EMBL" id="QXWZ01000004">
    <property type="protein sequence ID" value="NBI77901.1"/>
    <property type="molecule type" value="Genomic_DNA"/>
</dbReference>
<dbReference type="InterPro" id="IPR050351">
    <property type="entry name" value="BphY/WalK/GraS-like"/>
</dbReference>
<evidence type="ECO:0000256" key="5">
    <source>
        <dbReference type="ARBA" id="ARBA00022679"/>
    </source>
</evidence>
<protein>
    <recommendedName>
        <fullName evidence="3">histidine kinase</fullName>
        <ecNumber evidence="3">2.7.13.3</ecNumber>
    </recommendedName>
</protein>
<evidence type="ECO:0000256" key="8">
    <source>
        <dbReference type="SAM" id="Phobius"/>
    </source>
</evidence>
<dbReference type="CDD" id="cd06225">
    <property type="entry name" value="HAMP"/>
    <property type="match status" value="1"/>
</dbReference>
<dbReference type="AlphaFoldDB" id="A0A845RGN5"/>
<organism evidence="11 12">
    <name type="scientific">Anaerotruncus colihominis</name>
    <dbReference type="NCBI Taxonomy" id="169435"/>
    <lineage>
        <taxon>Bacteria</taxon>
        <taxon>Bacillati</taxon>
        <taxon>Bacillota</taxon>
        <taxon>Clostridia</taxon>
        <taxon>Eubacteriales</taxon>
        <taxon>Oscillospiraceae</taxon>
        <taxon>Anaerotruncus</taxon>
    </lineage>
</organism>
<keyword evidence="8" id="KW-0472">Membrane</keyword>
<dbReference type="Pfam" id="PF00512">
    <property type="entry name" value="HisKA"/>
    <property type="match status" value="1"/>
</dbReference>
<keyword evidence="4" id="KW-0597">Phosphoprotein</keyword>
<gene>
    <name evidence="11" type="ORF">D3Z39_03255</name>
</gene>